<keyword evidence="3" id="KW-1185">Reference proteome</keyword>
<evidence type="ECO:0000313" key="3">
    <source>
        <dbReference type="Proteomes" id="UP000481153"/>
    </source>
</evidence>
<comment type="caution">
    <text evidence="2">The sequence shown here is derived from an EMBL/GenBank/DDBJ whole genome shotgun (WGS) entry which is preliminary data.</text>
</comment>
<dbReference type="VEuPathDB" id="FungiDB:AeMF1_017595"/>
<reference evidence="2 3" key="1">
    <citation type="submission" date="2019-07" db="EMBL/GenBank/DDBJ databases">
        <title>Genomics analysis of Aphanomyces spp. identifies a new class of oomycete effector associated with host adaptation.</title>
        <authorList>
            <person name="Gaulin E."/>
        </authorList>
    </citation>
    <scope>NUCLEOTIDE SEQUENCE [LARGE SCALE GENOMIC DNA]</scope>
    <source>
        <strain evidence="2 3">ATCC 201684</strain>
    </source>
</reference>
<keyword evidence="1" id="KW-0812">Transmembrane</keyword>
<keyword evidence="1" id="KW-1133">Transmembrane helix</keyword>
<dbReference type="AlphaFoldDB" id="A0A6G0X398"/>
<evidence type="ECO:0000313" key="2">
    <source>
        <dbReference type="EMBL" id="KAF0734343.1"/>
    </source>
</evidence>
<accession>A0A6G0X398</accession>
<dbReference type="EMBL" id="VJMJ01000115">
    <property type="protein sequence ID" value="KAF0734343.1"/>
    <property type="molecule type" value="Genomic_DNA"/>
</dbReference>
<dbReference type="Proteomes" id="UP000481153">
    <property type="component" value="Unassembled WGS sequence"/>
</dbReference>
<sequence length="565" mass="59316">MAHPSEAPYISDDITAHSATKRKFTIHLGLIVLLLINVIVLYVLHFADNSSNVKVKSESFQANGEIDNKVVSFNADGSVRAGAGTTAYLDAATLPSDDLSYMTISPIGLSTSNTAIITYYVKSKKQAVVTTLAVAKDNSAKLADAPAENIVANVQVRGVATLSNTQAVFIESTSLGVVNAVYGKISGGNSVFYVKDNRALIANASISNTIGRVSATQFATTSYEPYVENGTWWQNINVGTVSAEGAITLSSPLRFGVANDGNGNSCTNSKAQVVAGGFLVTYFGTSSGNSTGLCVVYATPNGTAVSKITETCNKKYKPTYFVDSTTLADDLVAFTFYDAANNNALTIATVGVTSQKALVFRSDYVIQGAAGAFDFGSYYSWSPTPYIEALGNNKLAILFLNPSNQGRPTTQVFKVTDSFGLVPSTPLMRLSNGDFSLAIKNPNATTASVTLDLLPVTNSSYAAVYSGALDTLQVKRVSVVESLGKPIGIGSSSQAIVMNGAAKVDGVDLTPGQAYYTTTKGEILAATSTDAGAEYYFVGNKTVVSQDSRVGVAVTKDKIYVTSSL</sequence>
<proteinExistence type="predicted"/>
<gene>
    <name evidence="2" type="ORF">Ae201684_008945</name>
</gene>
<name>A0A6G0X398_9STRA</name>
<protein>
    <submittedName>
        <fullName evidence="2">Uncharacterized protein</fullName>
    </submittedName>
</protein>
<feature type="transmembrane region" description="Helical" evidence="1">
    <location>
        <begin position="24"/>
        <end position="44"/>
    </location>
</feature>
<evidence type="ECO:0000256" key="1">
    <source>
        <dbReference type="SAM" id="Phobius"/>
    </source>
</evidence>
<organism evidence="2 3">
    <name type="scientific">Aphanomyces euteiches</name>
    <dbReference type="NCBI Taxonomy" id="100861"/>
    <lineage>
        <taxon>Eukaryota</taxon>
        <taxon>Sar</taxon>
        <taxon>Stramenopiles</taxon>
        <taxon>Oomycota</taxon>
        <taxon>Saprolegniomycetes</taxon>
        <taxon>Saprolegniales</taxon>
        <taxon>Verrucalvaceae</taxon>
        <taxon>Aphanomyces</taxon>
    </lineage>
</organism>
<keyword evidence="1" id="KW-0472">Membrane</keyword>